<dbReference type="KEGG" id="vg:29065752"/>
<keyword evidence="2" id="KW-1185">Reference proteome</keyword>
<evidence type="ECO:0000313" key="1">
    <source>
        <dbReference type="EMBL" id="AMS03229.1"/>
    </source>
</evidence>
<reference evidence="2" key="1">
    <citation type="submission" date="2016-03" db="EMBL/GenBank/DDBJ databases">
        <authorList>
            <person name="Ploux O."/>
        </authorList>
    </citation>
    <scope>NUCLEOTIDE SEQUENCE [LARGE SCALE GENOMIC DNA]</scope>
</reference>
<organism evidence="1 2">
    <name type="scientific">Gordonia phage Nymphadora</name>
    <dbReference type="NCBI Taxonomy" id="1821558"/>
    <lineage>
        <taxon>Viruses</taxon>
        <taxon>Duplodnaviria</taxon>
        <taxon>Heunggongvirae</taxon>
        <taxon>Uroviricota</taxon>
        <taxon>Caudoviricetes</taxon>
        <taxon>Nymbaxtervirinae</taxon>
        <taxon>Nymphadoravirus</taxon>
        <taxon>Nymphadoravirus nymphadora</taxon>
    </lineage>
</organism>
<evidence type="ECO:0000313" key="2">
    <source>
        <dbReference type="Proteomes" id="UP000201747"/>
    </source>
</evidence>
<gene>
    <name evidence="1" type="primary">70</name>
    <name evidence="1" type="ORF">SEA_NYMPHADORA_70</name>
</gene>
<protein>
    <submittedName>
        <fullName evidence="1">Uncharacterized protein</fullName>
    </submittedName>
</protein>
<proteinExistence type="predicted"/>
<accession>A0A142KAU6</accession>
<dbReference type="Proteomes" id="UP000201747">
    <property type="component" value="Segment"/>
</dbReference>
<dbReference type="GeneID" id="29065752"/>
<sequence>MLASVTLSNPACSYTTALPPGYVSVDPSANVTVTVPLKVFTTSLMGWSLPHETALGCPSIEGPSMADCYVVDFAHRRDGGPPLIGPFDDQIEAREAGRSAKAGRFDIRTVYPPDATDITPAVDPWASSDGGDT</sequence>
<dbReference type="EMBL" id="KU963255">
    <property type="protein sequence ID" value="AMS03229.1"/>
    <property type="molecule type" value="Genomic_DNA"/>
</dbReference>
<dbReference type="RefSeq" id="YP_009286115.1">
    <property type="nucleotide sequence ID" value="NC_031061.1"/>
</dbReference>
<dbReference type="OrthoDB" id="22973at10239"/>
<name>A0A142KAU6_9CAUD</name>